<dbReference type="EMBL" id="JAAGAX010000006">
    <property type="protein sequence ID" value="KAF2312869.1"/>
    <property type="molecule type" value="Genomic_DNA"/>
</dbReference>
<keyword evidence="6" id="KW-1185">Reference proteome</keyword>
<dbReference type="Pfam" id="PF14383">
    <property type="entry name" value="VARLMGL"/>
    <property type="match status" value="1"/>
</dbReference>
<evidence type="ECO:0000259" key="4">
    <source>
        <dbReference type="Pfam" id="PF14383"/>
    </source>
</evidence>
<dbReference type="InterPro" id="IPR025486">
    <property type="entry name" value="DUF4378"/>
</dbReference>
<feature type="compositionally biased region" description="Polar residues" evidence="2">
    <location>
        <begin position="589"/>
        <end position="607"/>
    </location>
</feature>
<keyword evidence="1" id="KW-0175">Coiled coil</keyword>
<feature type="compositionally biased region" description="Low complexity" evidence="2">
    <location>
        <begin position="651"/>
        <end position="662"/>
    </location>
</feature>
<feature type="region of interest" description="Disordered" evidence="2">
    <location>
        <begin position="545"/>
        <end position="697"/>
    </location>
</feature>
<feature type="compositionally biased region" description="Polar residues" evidence="2">
    <location>
        <begin position="555"/>
        <end position="570"/>
    </location>
</feature>
<name>A0A6A6MLH5_HEVBR</name>
<feature type="compositionally biased region" description="Low complexity" evidence="2">
    <location>
        <begin position="608"/>
        <end position="617"/>
    </location>
</feature>
<evidence type="ECO:0000256" key="1">
    <source>
        <dbReference type="SAM" id="Coils"/>
    </source>
</evidence>
<feature type="domain" description="DUF3741" evidence="4">
    <location>
        <begin position="307"/>
        <end position="322"/>
    </location>
</feature>
<evidence type="ECO:0000259" key="3">
    <source>
        <dbReference type="Pfam" id="PF14309"/>
    </source>
</evidence>
<dbReference type="Pfam" id="PF14309">
    <property type="entry name" value="DUF4378"/>
    <property type="match status" value="1"/>
</dbReference>
<accession>A0A6A6MLH5</accession>
<feature type="domain" description="DUF4378" evidence="3">
    <location>
        <begin position="780"/>
        <end position="911"/>
    </location>
</feature>
<feature type="compositionally biased region" description="Basic and acidic residues" evidence="2">
    <location>
        <begin position="168"/>
        <end position="184"/>
    </location>
</feature>
<evidence type="ECO:0008006" key="7">
    <source>
        <dbReference type="Google" id="ProtNLM"/>
    </source>
</evidence>
<dbReference type="Proteomes" id="UP000467840">
    <property type="component" value="Chromosome 14"/>
</dbReference>
<evidence type="ECO:0000313" key="6">
    <source>
        <dbReference type="Proteomes" id="UP000467840"/>
    </source>
</evidence>
<feature type="region of interest" description="Disordered" evidence="2">
    <location>
        <begin position="463"/>
        <end position="508"/>
    </location>
</feature>
<proteinExistence type="predicted"/>
<feature type="compositionally biased region" description="Low complexity" evidence="2">
    <location>
        <begin position="86"/>
        <end position="107"/>
    </location>
</feature>
<dbReference type="AlphaFoldDB" id="A0A6A6MLH5"/>
<evidence type="ECO:0000256" key="2">
    <source>
        <dbReference type="SAM" id="MobiDB-lite"/>
    </source>
</evidence>
<dbReference type="PANTHER" id="PTHR31680:SF4">
    <property type="entry name" value="LONGIFOLIA PROTEIN"/>
    <property type="match status" value="1"/>
</dbReference>
<dbReference type="InterPro" id="IPR033334">
    <property type="entry name" value="LNG1/2"/>
</dbReference>
<dbReference type="GO" id="GO:0051513">
    <property type="term" value="P:regulation of monopolar cell growth"/>
    <property type="evidence" value="ECO:0007669"/>
    <property type="project" value="InterPro"/>
</dbReference>
<feature type="region of interest" description="Disordered" evidence="2">
    <location>
        <begin position="162"/>
        <end position="196"/>
    </location>
</feature>
<feature type="compositionally biased region" description="Polar residues" evidence="2">
    <location>
        <begin position="476"/>
        <end position="508"/>
    </location>
</feature>
<evidence type="ECO:0000313" key="5">
    <source>
        <dbReference type="EMBL" id="KAF2312869.1"/>
    </source>
</evidence>
<feature type="compositionally biased region" description="Polar residues" evidence="2">
    <location>
        <begin position="663"/>
        <end position="677"/>
    </location>
</feature>
<sequence length="933" mass="103976">MAAKLLHSLADDNPDLQKQIGCMTGIFQLFDRHHVISGRRRNHRLLPGDSHLNNGSTERESFNVYHRATAAEMNLNKNLKEKQRISTESSRPSFSSSCSSSSSLDCSKTAQPEASSFDRLIFPETPSRDSVLTQPTTSSHLGWQPLDLRGFVKDSMYREAKGPSVKTSTKEEVVAPAVKHKDSPRPVQPSKSVDGSYGIGKKNYPVDLKESLEFLVNFEKHLDAPRFSYDGREMNHLSFESRDTIKSNLKLKELPRLSLDSREISMRGPNFDSKSSFISKDLQSAVNSNEKNYNLQHSLGTQKRPSNVVAKLMGLEAMPDSASTSSSQSDLIKSIPVDHSDSFSTSLKVNDLNRPIWIPKSPRNISKEPMSPRWKNPDLIVKPISRLPIEPAPWKQLEGSRASQKPAKISAKTPNSFPTVYSEIEKRLKDLEFNQSGKDLRALKQILEAMQAKWLLETRKEEQGTNFGTQREYEPNCTSPRQKPRSLSQRNQKSNRVSDSTSRGSDSFRTCESPIVIMKPAKLVEKSGIPASSVIPIDSFPGLHKIPSSGHAGGQNRSANNRTAKNQSPGITHRDHTFNSSDKKASVRHISTQSLTRPQQLPKENTTSSVKSSGSVSPRLQQKKLELEKRSRPPTPPSDSNRPRRLSNRMSTESDVEVTSSEQATEINGSQSPSMKTGNHLLSGAKQKKPTSSLEEGGTLTELAVDTPEHPSPISVLDASLYRDDTLSPVKQTTNLSKEISRKKLQNIENLVQKLRRVNSTHDEASTDYIASLCENTNPDHRYISEILLASGLLLRDLGSEMTAFQLHSAGHPINPELFFVLEQTKASTLLSKEECSPGKSSHSKPNPERFHRKLIFDAVNEMIVKKLALVVPSPEPWLKSDKLAKKTLCAQKLLKELCSEIEQLRTKKLECCLGEEEDGLKGICGMMWYISV</sequence>
<feature type="coiled-coil region" evidence="1">
    <location>
        <begin position="738"/>
        <end position="768"/>
    </location>
</feature>
<feature type="compositionally biased region" description="Basic and acidic residues" evidence="2">
    <location>
        <begin position="572"/>
        <end position="585"/>
    </location>
</feature>
<reference evidence="5 6" key="1">
    <citation type="journal article" date="2020" name="Mol. Plant">
        <title>The Chromosome-Based Rubber Tree Genome Provides New Insights into Spurge Genome Evolution and Rubber Biosynthesis.</title>
        <authorList>
            <person name="Liu J."/>
            <person name="Shi C."/>
            <person name="Shi C.C."/>
            <person name="Li W."/>
            <person name="Zhang Q.J."/>
            <person name="Zhang Y."/>
            <person name="Li K."/>
            <person name="Lu H.F."/>
            <person name="Shi C."/>
            <person name="Zhu S.T."/>
            <person name="Xiao Z.Y."/>
            <person name="Nan H."/>
            <person name="Yue Y."/>
            <person name="Zhu X.G."/>
            <person name="Wu Y."/>
            <person name="Hong X.N."/>
            <person name="Fan G.Y."/>
            <person name="Tong Y."/>
            <person name="Zhang D."/>
            <person name="Mao C.L."/>
            <person name="Liu Y.L."/>
            <person name="Hao S.J."/>
            <person name="Liu W.Q."/>
            <person name="Lv M.Q."/>
            <person name="Zhang H.B."/>
            <person name="Liu Y."/>
            <person name="Hu-Tang G.R."/>
            <person name="Wang J.P."/>
            <person name="Wang J.H."/>
            <person name="Sun Y.H."/>
            <person name="Ni S.B."/>
            <person name="Chen W.B."/>
            <person name="Zhang X.C."/>
            <person name="Jiao Y.N."/>
            <person name="Eichler E.E."/>
            <person name="Li G.H."/>
            <person name="Liu X."/>
            <person name="Gao L.Z."/>
        </authorList>
    </citation>
    <scope>NUCLEOTIDE SEQUENCE [LARGE SCALE GENOMIC DNA]</scope>
    <source>
        <strain evidence="6">cv. GT1</strain>
        <tissue evidence="5">Leaf</tissue>
    </source>
</reference>
<feature type="region of interest" description="Disordered" evidence="2">
    <location>
        <begin position="74"/>
        <end position="109"/>
    </location>
</feature>
<comment type="caution">
    <text evidence="5">The sequence shown here is derived from an EMBL/GenBank/DDBJ whole genome shotgun (WGS) entry which is preliminary data.</text>
</comment>
<protein>
    <recommendedName>
        <fullName evidence="7">DUF3741 domain-containing protein</fullName>
    </recommendedName>
</protein>
<dbReference type="InterPro" id="IPR032795">
    <property type="entry name" value="DUF3741-assoc"/>
</dbReference>
<organism evidence="5 6">
    <name type="scientific">Hevea brasiliensis</name>
    <name type="common">Para rubber tree</name>
    <name type="synonym">Siphonia brasiliensis</name>
    <dbReference type="NCBI Taxonomy" id="3981"/>
    <lineage>
        <taxon>Eukaryota</taxon>
        <taxon>Viridiplantae</taxon>
        <taxon>Streptophyta</taxon>
        <taxon>Embryophyta</taxon>
        <taxon>Tracheophyta</taxon>
        <taxon>Spermatophyta</taxon>
        <taxon>Magnoliopsida</taxon>
        <taxon>eudicotyledons</taxon>
        <taxon>Gunneridae</taxon>
        <taxon>Pentapetalae</taxon>
        <taxon>rosids</taxon>
        <taxon>fabids</taxon>
        <taxon>Malpighiales</taxon>
        <taxon>Euphorbiaceae</taxon>
        <taxon>Crotonoideae</taxon>
        <taxon>Micrandreae</taxon>
        <taxon>Hevea</taxon>
    </lineage>
</organism>
<gene>
    <name evidence="5" type="ORF">GH714_040926</name>
</gene>
<dbReference type="PANTHER" id="PTHR31680">
    <property type="entry name" value="LONGIFOLIA PROTEIN"/>
    <property type="match status" value="1"/>
</dbReference>